<reference evidence="1" key="1">
    <citation type="submission" date="2009-08" db="EMBL/GenBank/DDBJ databases">
        <authorList>
            <person name="Cheung F."/>
            <person name="Xiao Y."/>
            <person name="Chan A."/>
            <person name="Moskal W."/>
            <person name="Town C.D."/>
        </authorList>
    </citation>
    <scope>NUCLEOTIDE SEQUENCE</scope>
</reference>
<evidence type="ECO:0000313" key="1">
    <source>
        <dbReference type="EMBL" id="ACU17490.1"/>
    </source>
</evidence>
<dbReference type="AlphaFoldDB" id="C6T6P8"/>
<accession>C6T6P8</accession>
<organism evidence="1">
    <name type="scientific">Glycine max</name>
    <name type="common">Soybean</name>
    <name type="synonym">Glycine hispida</name>
    <dbReference type="NCBI Taxonomy" id="3847"/>
    <lineage>
        <taxon>Eukaryota</taxon>
        <taxon>Viridiplantae</taxon>
        <taxon>Streptophyta</taxon>
        <taxon>Embryophyta</taxon>
        <taxon>Tracheophyta</taxon>
        <taxon>Spermatophyta</taxon>
        <taxon>Magnoliopsida</taxon>
        <taxon>eudicotyledons</taxon>
        <taxon>Gunneridae</taxon>
        <taxon>Pentapetalae</taxon>
        <taxon>rosids</taxon>
        <taxon>fabids</taxon>
        <taxon>Fabales</taxon>
        <taxon>Fabaceae</taxon>
        <taxon>Papilionoideae</taxon>
        <taxon>50 kb inversion clade</taxon>
        <taxon>NPAAA clade</taxon>
        <taxon>indigoferoid/millettioid clade</taxon>
        <taxon>Phaseoleae</taxon>
        <taxon>Glycine</taxon>
        <taxon>Glycine subgen. Soja</taxon>
    </lineage>
</organism>
<dbReference type="EMBL" id="BT093115">
    <property type="protein sequence ID" value="ACU17490.1"/>
    <property type="molecule type" value="mRNA"/>
</dbReference>
<protein>
    <submittedName>
        <fullName evidence="1">Uncharacterized protein</fullName>
    </submittedName>
</protein>
<feature type="non-terminal residue" evidence="1">
    <location>
        <position position="1"/>
    </location>
</feature>
<proteinExistence type="evidence at transcript level"/>
<name>C6T6P8_SOYBN</name>
<sequence length="34" mass="4240">FFFFFFYFLIYNSPTNLLKTKITTNLICTLFHRQ</sequence>